<dbReference type="PROSITE" id="PS01306">
    <property type="entry name" value="UPF0054"/>
    <property type="match status" value="1"/>
</dbReference>
<organism evidence="8">
    <name type="scientific">hydrothermal vent metagenome</name>
    <dbReference type="NCBI Taxonomy" id="652676"/>
    <lineage>
        <taxon>unclassified sequences</taxon>
        <taxon>metagenomes</taxon>
        <taxon>ecological metagenomes</taxon>
    </lineage>
</organism>
<accession>A0A3B1CDP7</accession>
<dbReference type="SUPFAM" id="SSF55486">
    <property type="entry name" value="Metalloproteases ('zincins'), catalytic domain"/>
    <property type="match status" value="1"/>
</dbReference>
<dbReference type="InterPro" id="IPR020549">
    <property type="entry name" value="YbeY_CS"/>
</dbReference>
<comment type="cofactor">
    <cofactor evidence="1">
        <name>Zn(2+)</name>
        <dbReference type="ChEBI" id="CHEBI:29105"/>
    </cofactor>
</comment>
<dbReference type="AlphaFoldDB" id="A0A3B1CDP7"/>
<dbReference type="GO" id="GO:0046872">
    <property type="term" value="F:metal ion binding"/>
    <property type="evidence" value="ECO:0007669"/>
    <property type="project" value="UniProtKB-KW"/>
</dbReference>
<evidence type="ECO:0000256" key="7">
    <source>
        <dbReference type="ARBA" id="ARBA00022833"/>
    </source>
</evidence>
<evidence type="ECO:0000256" key="2">
    <source>
        <dbReference type="ARBA" id="ARBA00010875"/>
    </source>
</evidence>
<dbReference type="GO" id="GO:0004519">
    <property type="term" value="F:endonuclease activity"/>
    <property type="evidence" value="ECO:0007669"/>
    <property type="project" value="UniProtKB-KW"/>
</dbReference>
<gene>
    <name evidence="8" type="ORF">MNBD_NITROSPINAE04-1350</name>
</gene>
<keyword evidence="5" id="KW-0255">Endonuclease</keyword>
<evidence type="ECO:0000256" key="1">
    <source>
        <dbReference type="ARBA" id="ARBA00001947"/>
    </source>
</evidence>
<dbReference type="NCBIfam" id="TIGR00043">
    <property type="entry name" value="rRNA maturation RNase YbeY"/>
    <property type="match status" value="1"/>
</dbReference>
<evidence type="ECO:0000313" key="8">
    <source>
        <dbReference type="EMBL" id="VAX16825.1"/>
    </source>
</evidence>
<keyword evidence="7" id="KW-0862">Zinc</keyword>
<comment type="similarity">
    <text evidence="2">Belongs to the endoribonuclease YbeY family.</text>
</comment>
<protein>
    <submittedName>
        <fullName evidence="8">Metal-dependent hydrolase YbeY, involved in rRNA and/or ribosome maturation and assembly</fullName>
    </submittedName>
</protein>
<keyword evidence="6 8" id="KW-0378">Hydrolase</keyword>
<name>A0A3B1CDP7_9ZZZZ</name>
<keyword evidence="4" id="KW-0479">Metal-binding</keyword>
<evidence type="ECO:0000256" key="6">
    <source>
        <dbReference type="ARBA" id="ARBA00022801"/>
    </source>
</evidence>
<sequence>MRIEILKRKRQGTPKISDLKLDIGVILNALHLEDAEISVVLTDDHEIRELNRQYRGIDKPTDVLSFSQIEGSYSDIAPSMLGDVVISLDAARRQAAERSLAVEDEIRYLLIHGILHLVGYDHEKTTAEARKMKRKERELRGKIEAKLAAKA</sequence>
<evidence type="ECO:0000256" key="5">
    <source>
        <dbReference type="ARBA" id="ARBA00022759"/>
    </source>
</evidence>
<dbReference type="InterPro" id="IPR023091">
    <property type="entry name" value="MetalPrtase_cat_dom_sf_prd"/>
</dbReference>
<evidence type="ECO:0000256" key="4">
    <source>
        <dbReference type="ARBA" id="ARBA00022723"/>
    </source>
</evidence>
<dbReference type="HAMAP" id="MF_00009">
    <property type="entry name" value="Endoribonucl_YbeY"/>
    <property type="match status" value="1"/>
</dbReference>
<dbReference type="EMBL" id="UOGA01000076">
    <property type="protein sequence ID" value="VAX16825.1"/>
    <property type="molecule type" value="Genomic_DNA"/>
</dbReference>
<proteinExistence type="inferred from homology"/>
<keyword evidence="3" id="KW-0540">Nuclease</keyword>
<dbReference type="GO" id="GO:0006364">
    <property type="term" value="P:rRNA processing"/>
    <property type="evidence" value="ECO:0007669"/>
    <property type="project" value="InterPro"/>
</dbReference>
<dbReference type="PANTHER" id="PTHR46986:SF1">
    <property type="entry name" value="ENDORIBONUCLEASE YBEY, CHLOROPLASTIC"/>
    <property type="match status" value="1"/>
</dbReference>
<dbReference type="GO" id="GO:0004222">
    <property type="term" value="F:metalloendopeptidase activity"/>
    <property type="evidence" value="ECO:0007669"/>
    <property type="project" value="InterPro"/>
</dbReference>
<dbReference type="PANTHER" id="PTHR46986">
    <property type="entry name" value="ENDORIBONUCLEASE YBEY, CHLOROPLASTIC"/>
    <property type="match status" value="1"/>
</dbReference>
<evidence type="ECO:0000256" key="3">
    <source>
        <dbReference type="ARBA" id="ARBA00022722"/>
    </source>
</evidence>
<reference evidence="8" key="1">
    <citation type="submission" date="2018-06" db="EMBL/GenBank/DDBJ databases">
        <authorList>
            <person name="Zhirakovskaya E."/>
        </authorList>
    </citation>
    <scope>NUCLEOTIDE SEQUENCE</scope>
</reference>
<dbReference type="Gene3D" id="3.40.390.30">
    <property type="entry name" value="Metalloproteases ('zincins'), catalytic domain"/>
    <property type="match status" value="1"/>
</dbReference>
<dbReference type="InterPro" id="IPR002036">
    <property type="entry name" value="YbeY"/>
</dbReference>
<dbReference type="Pfam" id="PF02130">
    <property type="entry name" value="YbeY"/>
    <property type="match status" value="1"/>
</dbReference>